<dbReference type="Proteomes" id="UP001634394">
    <property type="component" value="Unassembled WGS sequence"/>
</dbReference>
<evidence type="ECO:0000313" key="2">
    <source>
        <dbReference type="EMBL" id="KAL3856445.1"/>
    </source>
</evidence>
<sequence>PVVEQDIMIRSPLLLRPQGPEFQLPLPLPPPPLPSPVRIVFLPAPDLSVLPSAALFCIFLISAFSIFI</sequence>
<dbReference type="EMBL" id="JBJQND010000013">
    <property type="protein sequence ID" value="KAL3856445.1"/>
    <property type="molecule type" value="Genomic_DNA"/>
</dbReference>
<feature type="non-terminal residue" evidence="2">
    <location>
        <position position="1"/>
    </location>
</feature>
<keyword evidence="1" id="KW-1133">Transmembrane helix</keyword>
<reference evidence="2 3" key="1">
    <citation type="submission" date="2024-11" db="EMBL/GenBank/DDBJ databases">
        <title>Chromosome-level genome assembly of the freshwater bivalve Anodonta woodiana.</title>
        <authorList>
            <person name="Chen X."/>
        </authorList>
    </citation>
    <scope>NUCLEOTIDE SEQUENCE [LARGE SCALE GENOMIC DNA]</scope>
    <source>
        <strain evidence="2">MN2024</strain>
        <tissue evidence="2">Gills</tissue>
    </source>
</reference>
<evidence type="ECO:0000256" key="1">
    <source>
        <dbReference type="SAM" id="Phobius"/>
    </source>
</evidence>
<organism evidence="2 3">
    <name type="scientific">Sinanodonta woodiana</name>
    <name type="common">Chinese pond mussel</name>
    <name type="synonym">Anodonta woodiana</name>
    <dbReference type="NCBI Taxonomy" id="1069815"/>
    <lineage>
        <taxon>Eukaryota</taxon>
        <taxon>Metazoa</taxon>
        <taxon>Spiralia</taxon>
        <taxon>Lophotrochozoa</taxon>
        <taxon>Mollusca</taxon>
        <taxon>Bivalvia</taxon>
        <taxon>Autobranchia</taxon>
        <taxon>Heteroconchia</taxon>
        <taxon>Palaeoheterodonta</taxon>
        <taxon>Unionida</taxon>
        <taxon>Unionoidea</taxon>
        <taxon>Unionidae</taxon>
        <taxon>Unioninae</taxon>
        <taxon>Sinanodonta</taxon>
    </lineage>
</organism>
<evidence type="ECO:0000313" key="3">
    <source>
        <dbReference type="Proteomes" id="UP001634394"/>
    </source>
</evidence>
<feature type="non-terminal residue" evidence="2">
    <location>
        <position position="68"/>
    </location>
</feature>
<gene>
    <name evidence="2" type="ORF">ACJMK2_011202</name>
</gene>
<keyword evidence="3" id="KW-1185">Reference proteome</keyword>
<keyword evidence="1" id="KW-0472">Membrane</keyword>
<dbReference type="AlphaFoldDB" id="A0ABD3V477"/>
<accession>A0ABD3V477</accession>
<feature type="transmembrane region" description="Helical" evidence="1">
    <location>
        <begin position="49"/>
        <end position="67"/>
    </location>
</feature>
<proteinExistence type="predicted"/>
<name>A0ABD3V477_SINWO</name>
<keyword evidence="1" id="KW-0812">Transmembrane</keyword>
<comment type="caution">
    <text evidence="2">The sequence shown here is derived from an EMBL/GenBank/DDBJ whole genome shotgun (WGS) entry which is preliminary data.</text>
</comment>
<protein>
    <submittedName>
        <fullName evidence="2">Uncharacterized protein</fullName>
    </submittedName>
</protein>